<reference evidence="12 13" key="1">
    <citation type="journal article" date="2018" name="Sci. Data">
        <title>The draft genome sequence of cork oak.</title>
        <authorList>
            <person name="Ramos A.M."/>
            <person name="Usie A."/>
            <person name="Barbosa P."/>
            <person name="Barros P.M."/>
            <person name="Capote T."/>
            <person name="Chaves I."/>
            <person name="Simoes F."/>
            <person name="Abreu I."/>
            <person name="Carrasquinho I."/>
            <person name="Faro C."/>
            <person name="Guimaraes J.B."/>
            <person name="Mendonca D."/>
            <person name="Nobrega F."/>
            <person name="Rodrigues L."/>
            <person name="Saibo N.J.M."/>
            <person name="Varela M.C."/>
            <person name="Egas C."/>
            <person name="Matos J."/>
            <person name="Miguel C.M."/>
            <person name="Oliveira M.M."/>
            <person name="Ricardo C.P."/>
            <person name="Goncalves S."/>
        </authorList>
    </citation>
    <scope>NUCLEOTIDE SEQUENCE [LARGE SCALE GENOMIC DNA]</scope>
    <source>
        <strain evidence="13">cv. HL8</strain>
    </source>
</reference>
<dbReference type="Gene3D" id="2.60.120.10">
    <property type="entry name" value="Jelly Rolls"/>
    <property type="match status" value="1"/>
</dbReference>
<evidence type="ECO:0000256" key="4">
    <source>
        <dbReference type="ARBA" id="ARBA00022525"/>
    </source>
</evidence>
<evidence type="ECO:0000256" key="9">
    <source>
        <dbReference type="PIRSR" id="PIRSR601929-2"/>
    </source>
</evidence>
<evidence type="ECO:0000256" key="2">
    <source>
        <dbReference type="ARBA" id="ARBA00007456"/>
    </source>
</evidence>
<feature type="binding site" evidence="8">
    <location>
        <position position="51"/>
    </location>
    <ligand>
        <name>oxalate</name>
        <dbReference type="ChEBI" id="CHEBI:30623"/>
    </ligand>
</feature>
<evidence type="ECO:0000256" key="8">
    <source>
        <dbReference type="PIRSR" id="PIRSR601929-1"/>
    </source>
</evidence>
<feature type="binding site" evidence="9">
    <location>
        <position position="56"/>
    </location>
    <ligand>
        <name>Mn(2+)</name>
        <dbReference type="ChEBI" id="CHEBI:29035"/>
    </ligand>
</feature>
<dbReference type="GO" id="GO:0030145">
    <property type="term" value="F:manganese ion binding"/>
    <property type="evidence" value="ECO:0007669"/>
    <property type="project" value="UniProtKB-UniRule"/>
</dbReference>
<accession>A0AAW0LTK4</accession>
<dbReference type="AlphaFoldDB" id="A0AAW0LTK4"/>
<keyword evidence="4 10" id="KW-0964">Secreted</keyword>
<name>A0AAW0LTK4_QUESU</name>
<proteinExistence type="inferred from homology"/>
<evidence type="ECO:0000256" key="1">
    <source>
        <dbReference type="ARBA" id="ARBA00004271"/>
    </source>
</evidence>
<gene>
    <name evidence="12" type="ORF">CFP56_031537</name>
</gene>
<evidence type="ECO:0000256" key="3">
    <source>
        <dbReference type="ARBA" id="ARBA00022523"/>
    </source>
</evidence>
<dbReference type="InterPro" id="IPR014710">
    <property type="entry name" value="RmlC-like_jellyroll"/>
</dbReference>
<dbReference type="PANTHER" id="PTHR31238">
    <property type="entry name" value="GERMIN-LIKE PROTEIN SUBFAMILY 3 MEMBER 3"/>
    <property type="match status" value="1"/>
</dbReference>
<dbReference type="SUPFAM" id="SSF51182">
    <property type="entry name" value="RmlC-like cupins"/>
    <property type="match status" value="1"/>
</dbReference>
<protein>
    <recommendedName>
        <fullName evidence="10">Germin-like protein</fullName>
    </recommendedName>
</protein>
<evidence type="ECO:0000313" key="12">
    <source>
        <dbReference type="EMBL" id="KAK7854635.1"/>
    </source>
</evidence>
<comment type="similarity">
    <text evidence="2 10">Belongs to the germin family.</text>
</comment>
<comment type="caution">
    <text evidence="12">The sequence shown here is derived from an EMBL/GenBank/DDBJ whole genome shotgun (WGS) entry which is preliminary data.</text>
</comment>
<evidence type="ECO:0000256" key="5">
    <source>
        <dbReference type="ARBA" id="ARBA00022723"/>
    </source>
</evidence>
<feature type="binding site" evidence="9">
    <location>
        <position position="54"/>
    </location>
    <ligand>
        <name>Mn(2+)</name>
        <dbReference type="ChEBI" id="CHEBI:29035"/>
    </ligand>
</feature>
<dbReference type="InterPro" id="IPR006045">
    <property type="entry name" value="Cupin_1"/>
</dbReference>
<evidence type="ECO:0000313" key="13">
    <source>
        <dbReference type="Proteomes" id="UP000237347"/>
    </source>
</evidence>
<keyword evidence="3 10" id="KW-0052">Apoplast</keyword>
<dbReference type="EMBL" id="PKMF04000053">
    <property type="protein sequence ID" value="KAK7854635.1"/>
    <property type="molecule type" value="Genomic_DNA"/>
</dbReference>
<organism evidence="12 13">
    <name type="scientific">Quercus suber</name>
    <name type="common">Cork oak</name>
    <dbReference type="NCBI Taxonomy" id="58331"/>
    <lineage>
        <taxon>Eukaryota</taxon>
        <taxon>Viridiplantae</taxon>
        <taxon>Streptophyta</taxon>
        <taxon>Embryophyta</taxon>
        <taxon>Tracheophyta</taxon>
        <taxon>Spermatophyta</taxon>
        <taxon>Magnoliopsida</taxon>
        <taxon>eudicotyledons</taxon>
        <taxon>Gunneridae</taxon>
        <taxon>Pentapetalae</taxon>
        <taxon>rosids</taxon>
        <taxon>fabids</taxon>
        <taxon>Fagales</taxon>
        <taxon>Fagaceae</taxon>
        <taxon>Quercus</taxon>
    </lineage>
</organism>
<dbReference type="InterPro" id="IPR011051">
    <property type="entry name" value="RmlC_Cupin_sf"/>
</dbReference>
<keyword evidence="6" id="KW-0325">Glycoprotein</keyword>
<dbReference type="Pfam" id="PF00190">
    <property type="entry name" value="Cupin_1"/>
    <property type="match status" value="1"/>
</dbReference>
<dbReference type="Proteomes" id="UP000237347">
    <property type="component" value="Unassembled WGS sequence"/>
</dbReference>
<evidence type="ECO:0000256" key="6">
    <source>
        <dbReference type="ARBA" id="ARBA00023180"/>
    </source>
</evidence>
<feature type="domain" description="Cupin type-1" evidence="11">
    <location>
        <begin position="7"/>
        <end position="101"/>
    </location>
</feature>
<dbReference type="PRINTS" id="PR00325">
    <property type="entry name" value="GERMIN"/>
</dbReference>
<keyword evidence="5 8" id="KW-0479">Metal-binding</keyword>
<dbReference type="InterPro" id="IPR001929">
    <property type="entry name" value="Germin"/>
</dbReference>
<keyword evidence="13" id="KW-1185">Reference proteome</keyword>
<comment type="subcellular location">
    <subcellularLocation>
        <location evidence="1 10">Secreted</location>
        <location evidence="1 10">Extracellular space</location>
        <location evidence="1 10">Apoplast</location>
    </subcellularLocation>
</comment>
<evidence type="ECO:0000259" key="11">
    <source>
        <dbReference type="Pfam" id="PF00190"/>
    </source>
</evidence>
<evidence type="ECO:0000256" key="10">
    <source>
        <dbReference type="RuleBase" id="RU366015"/>
    </source>
</evidence>
<dbReference type="GO" id="GO:0048046">
    <property type="term" value="C:apoplast"/>
    <property type="evidence" value="ECO:0007669"/>
    <property type="project" value="UniProtKB-SubCell"/>
</dbReference>
<feature type="binding site" evidence="8">
    <location>
        <position position="56"/>
    </location>
    <ligand>
        <name>oxalate</name>
        <dbReference type="ChEBI" id="CHEBI:30623"/>
    </ligand>
</feature>
<evidence type="ECO:0000256" key="7">
    <source>
        <dbReference type="ARBA" id="ARBA00023211"/>
    </source>
</evidence>
<sequence length="106" mass="11869">MIFFFFGLNVSRNIANKVRSNVTLLIINKLLGLNTLGISLVCLDFAPYDPNPSHTHPYNTKHLVVKDGTFLVGFVTSNPNKLFTKVLNKGHFFIFPIGLLFTSNLT</sequence>
<keyword evidence="7 8" id="KW-0464">Manganese</keyword>